<dbReference type="AlphaFoldDB" id="A0A9D4MUF8"/>
<reference evidence="2" key="2">
    <citation type="submission" date="2020-11" db="EMBL/GenBank/DDBJ databases">
        <authorList>
            <person name="McCartney M.A."/>
            <person name="Auch B."/>
            <person name="Kono T."/>
            <person name="Mallez S."/>
            <person name="Becker A."/>
            <person name="Gohl D.M."/>
            <person name="Silverstein K.A.T."/>
            <person name="Koren S."/>
            <person name="Bechman K.B."/>
            <person name="Herman A."/>
            <person name="Abrahante J.E."/>
            <person name="Garbe J."/>
        </authorList>
    </citation>
    <scope>NUCLEOTIDE SEQUENCE</scope>
    <source>
        <strain evidence="2">Duluth1</strain>
        <tissue evidence="2">Whole animal</tissue>
    </source>
</reference>
<dbReference type="GO" id="GO:0020037">
    <property type="term" value="F:heme binding"/>
    <property type="evidence" value="ECO:0007669"/>
    <property type="project" value="InterPro"/>
</dbReference>
<proteinExistence type="predicted"/>
<evidence type="ECO:0000259" key="1">
    <source>
        <dbReference type="Pfam" id="PF07700"/>
    </source>
</evidence>
<dbReference type="PANTHER" id="PTHR45655">
    <property type="entry name" value="GUANYLATE CYCLASE SOLUBLE SUBUNIT BETA-2"/>
    <property type="match status" value="1"/>
</dbReference>
<dbReference type="EMBL" id="JAIWYP010000001">
    <property type="protein sequence ID" value="KAH3883953.1"/>
    <property type="molecule type" value="Genomic_DNA"/>
</dbReference>
<comment type="caution">
    <text evidence="2">The sequence shown here is derived from an EMBL/GenBank/DDBJ whole genome shotgun (WGS) entry which is preliminary data.</text>
</comment>
<dbReference type="InterPro" id="IPR024096">
    <property type="entry name" value="NO_sig/Golgi_transp_ligand-bd"/>
</dbReference>
<keyword evidence="3" id="KW-1185">Reference proteome</keyword>
<gene>
    <name evidence="2" type="ORF">DPMN_007923</name>
</gene>
<dbReference type="GO" id="GO:0019934">
    <property type="term" value="P:cGMP-mediated signaling"/>
    <property type="evidence" value="ECO:0007669"/>
    <property type="project" value="TreeGrafter"/>
</dbReference>
<organism evidence="2 3">
    <name type="scientific">Dreissena polymorpha</name>
    <name type="common">Zebra mussel</name>
    <name type="synonym">Mytilus polymorpha</name>
    <dbReference type="NCBI Taxonomy" id="45954"/>
    <lineage>
        <taxon>Eukaryota</taxon>
        <taxon>Metazoa</taxon>
        <taxon>Spiralia</taxon>
        <taxon>Lophotrochozoa</taxon>
        <taxon>Mollusca</taxon>
        <taxon>Bivalvia</taxon>
        <taxon>Autobranchia</taxon>
        <taxon>Heteroconchia</taxon>
        <taxon>Euheterodonta</taxon>
        <taxon>Imparidentia</taxon>
        <taxon>Neoheterodontei</taxon>
        <taxon>Myida</taxon>
        <taxon>Dreissenoidea</taxon>
        <taxon>Dreissenidae</taxon>
        <taxon>Dreissena</taxon>
    </lineage>
</organism>
<dbReference type="SUPFAM" id="SSF111126">
    <property type="entry name" value="Ligand-binding domain in the NO signalling and Golgi transport"/>
    <property type="match status" value="1"/>
</dbReference>
<dbReference type="GO" id="GO:0004383">
    <property type="term" value="F:guanylate cyclase activity"/>
    <property type="evidence" value="ECO:0007669"/>
    <property type="project" value="TreeGrafter"/>
</dbReference>
<feature type="domain" description="Heme NO-binding" evidence="1">
    <location>
        <begin position="1"/>
        <end position="118"/>
    </location>
</feature>
<name>A0A9D4MUF8_DREPO</name>
<reference evidence="2" key="1">
    <citation type="journal article" date="2019" name="bioRxiv">
        <title>The Genome of the Zebra Mussel, Dreissena polymorpha: A Resource for Invasive Species Research.</title>
        <authorList>
            <person name="McCartney M.A."/>
            <person name="Auch B."/>
            <person name="Kono T."/>
            <person name="Mallez S."/>
            <person name="Zhang Y."/>
            <person name="Obille A."/>
            <person name="Becker A."/>
            <person name="Abrahante J.E."/>
            <person name="Garbe J."/>
            <person name="Badalamenti J.P."/>
            <person name="Herman A."/>
            <person name="Mangelson H."/>
            <person name="Liachko I."/>
            <person name="Sullivan S."/>
            <person name="Sone E.D."/>
            <person name="Koren S."/>
            <person name="Silverstein K.A.T."/>
            <person name="Beckman K.B."/>
            <person name="Gohl D.M."/>
        </authorList>
    </citation>
    <scope>NUCLEOTIDE SEQUENCE</scope>
    <source>
        <strain evidence="2">Duluth1</strain>
        <tissue evidence="2">Whole animal</tissue>
    </source>
</reference>
<sequence length="170" mass="19790">MTQLAKSCCHVTKTKDFNQWMTYFGNCFVDFWSGYGYDKLVRVSGRNYRDFLHEIDNIHEVIRFSYPRLQSPAFLVSKEDNEGCVLLYQSKRRGFKHYVIGQLQQIAKLFYRVTVNISVIEETIVDNQSNVLFRLDFDNSAFQLRAVSSHFSGSPQFSTIHGDTFLKVST</sequence>
<dbReference type="GO" id="GO:0070482">
    <property type="term" value="P:response to oxygen levels"/>
    <property type="evidence" value="ECO:0007669"/>
    <property type="project" value="TreeGrafter"/>
</dbReference>
<dbReference type="Pfam" id="PF07700">
    <property type="entry name" value="HNOB"/>
    <property type="match status" value="1"/>
</dbReference>
<evidence type="ECO:0000313" key="2">
    <source>
        <dbReference type="EMBL" id="KAH3883953.1"/>
    </source>
</evidence>
<dbReference type="InterPro" id="IPR038158">
    <property type="entry name" value="H-NOX_domain_sf"/>
</dbReference>
<dbReference type="GO" id="GO:0008074">
    <property type="term" value="C:guanylate cyclase complex, soluble"/>
    <property type="evidence" value="ECO:0007669"/>
    <property type="project" value="TreeGrafter"/>
</dbReference>
<protein>
    <recommendedName>
        <fullName evidence="1">Heme NO-binding domain-containing protein</fullName>
    </recommendedName>
</protein>
<evidence type="ECO:0000313" key="3">
    <source>
        <dbReference type="Proteomes" id="UP000828390"/>
    </source>
</evidence>
<accession>A0A9D4MUF8</accession>
<dbReference type="InterPro" id="IPR011644">
    <property type="entry name" value="Heme_NO-bd"/>
</dbReference>
<dbReference type="PANTHER" id="PTHR45655:SF5">
    <property type="entry name" value="SOLUBLE GUANYLATE CYCLASE 89DA-RELATED"/>
    <property type="match status" value="1"/>
</dbReference>
<dbReference type="Proteomes" id="UP000828390">
    <property type="component" value="Unassembled WGS sequence"/>
</dbReference>
<dbReference type="Gene3D" id="3.90.1520.10">
    <property type="entry name" value="H-NOX domain"/>
    <property type="match status" value="1"/>
</dbReference>